<dbReference type="EMBL" id="SJPT01000003">
    <property type="protein sequence ID" value="TWU24126.1"/>
    <property type="molecule type" value="Genomic_DNA"/>
</dbReference>
<evidence type="ECO:0000313" key="3">
    <source>
        <dbReference type="Proteomes" id="UP000316304"/>
    </source>
</evidence>
<gene>
    <name evidence="2" type="ORF">Pla52o_20500</name>
</gene>
<feature type="coiled-coil region" evidence="1">
    <location>
        <begin position="73"/>
        <end position="139"/>
    </location>
</feature>
<dbReference type="RefSeq" id="WP_146594372.1">
    <property type="nucleotide sequence ID" value="NZ_SJPT01000003.1"/>
</dbReference>
<organism evidence="2 3">
    <name type="scientific">Novipirellula galeiformis</name>
    <dbReference type="NCBI Taxonomy" id="2528004"/>
    <lineage>
        <taxon>Bacteria</taxon>
        <taxon>Pseudomonadati</taxon>
        <taxon>Planctomycetota</taxon>
        <taxon>Planctomycetia</taxon>
        <taxon>Pirellulales</taxon>
        <taxon>Pirellulaceae</taxon>
        <taxon>Novipirellula</taxon>
    </lineage>
</organism>
<proteinExistence type="predicted"/>
<evidence type="ECO:0000313" key="2">
    <source>
        <dbReference type="EMBL" id="TWU24126.1"/>
    </source>
</evidence>
<name>A0A5C6CLV2_9BACT</name>
<reference evidence="2 3" key="1">
    <citation type="submission" date="2019-02" db="EMBL/GenBank/DDBJ databases">
        <title>Deep-cultivation of Planctomycetes and their phenomic and genomic characterization uncovers novel biology.</title>
        <authorList>
            <person name="Wiegand S."/>
            <person name="Jogler M."/>
            <person name="Boedeker C."/>
            <person name="Pinto D."/>
            <person name="Vollmers J."/>
            <person name="Rivas-Marin E."/>
            <person name="Kohn T."/>
            <person name="Peeters S.H."/>
            <person name="Heuer A."/>
            <person name="Rast P."/>
            <person name="Oberbeckmann S."/>
            <person name="Bunk B."/>
            <person name="Jeske O."/>
            <person name="Meyerdierks A."/>
            <person name="Storesund J.E."/>
            <person name="Kallscheuer N."/>
            <person name="Luecker S."/>
            <person name="Lage O.M."/>
            <person name="Pohl T."/>
            <person name="Merkel B.J."/>
            <person name="Hornburger P."/>
            <person name="Mueller R.-W."/>
            <person name="Bruemmer F."/>
            <person name="Labrenz M."/>
            <person name="Spormann A.M."/>
            <person name="Op Den Camp H."/>
            <person name="Overmann J."/>
            <person name="Amann R."/>
            <person name="Jetten M.S.M."/>
            <person name="Mascher T."/>
            <person name="Medema M.H."/>
            <person name="Devos D.P."/>
            <person name="Kaster A.-K."/>
            <person name="Ovreas L."/>
            <person name="Rohde M."/>
            <person name="Galperin M.Y."/>
            <person name="Jogler C."/>
        </authorList>
    </citation>
    <scope>NUCLEOTIDE SEQUENCE [LARGE SCALE GENOMIC DNA]</scope>
    <source>
        <strain evidence="2 3">Pla52o</strain>
    </source>
</reference>
<sequence length="143" mass="16248">MPAYRAKRIEKPSSIERIRLGWGHDWSACNAPVTRLNSPGAAAKKTVRVDASHHLSTEPAATNSGNSWLGLQAADLVERLQRWEADLDAREAQLNARTAFQEHLERQFRFQRQSAMTDLAEQTRSIEQIQAELKIQARRLAFE</sequence>
<protein>
    <submittedName>
        <fullName evidence="2">Uncharacterized protein</fullName>
    </submittedName>
</protein>
<evidence type="ECO:0000256" key="1">
    <source>
        <dbReference type="SAM" id="Coils"/>
    </source>
</evidence>
<comment type="caution">
    <text evidence="2">The sequence shown here is derived from an EMBL/GenBank/DDBJ whole genome shotgun (WGS) entry which is preliminary data.</text>
</comment>
<keyword evidence="1" id="KW-0175">Coiled coil</keyword>
<accession>A0A5C6CLV2</accession>
<dbReference type="Proteomes" id="UP000316304">
    <property type="component" value="Unassembled WGS sequence"/>
</dbReference>
<dbReference type="OrthoDB" id="282142at2"/>
<keyword evidence="3" id="KW-1185">Reference proteome</keyword>
<dbReference type="AlphaFoldDB" id="A0A5C6CLV2"/>